<protein>
    <submittedName>
        <fullName evidence="6">ATP-binding cassette domain-containing protein</fullName>
    </submittedName>
</protein>
<dbReference type="PANTHER" id="PTHR43335">
    <property type="entry name" value="ABC TRANSPORTER, ATP-BINDING PROTEIN"/>
    <property type="match status" value="1"/>
</dbReference>
<dbReference type="SUPFAM" id="SSF52540">
    <property type="entry name" value="P-loop containing nucleoside triphosphate hydrolases"/>
    <property type="match status" value="1"/>
</dbReference>
<evidence type="ECO:0000256" key="2">
    <source>
        <dbReference type="ARBA" id="ARBA00022448"/>
    </source>
</evidence>
<dbReference type="Pfam" id="PF00005">
    <property type="entry name" value="ABC_tran"/>
    <property type="match status" value="1"/>
</dbReference>
<dbReference type="InterPro" id="IPR017871">
    <property type="entry name" value="ABC_transporter-like_CS"/>
</dbReference>
<dbReference type="SMART" id="SM00382">
    <property type="entry name" value="AAA"/>
    <property type="match status" value="1"/>
</dbReference>
<sequence length="254" mass="26854">MLPSDEPHHHDPVVVTALRKTYSSVDAVRDITFTVRRGQITGLLGPNGAGKTTTLRSMLGLSKPTAGTALIEGRPFTTHRHPVRVVGAVLDASGAAPGHSAIEHLRTYAPLAGADDARIQTLLAEVDLTKAARLRVGKFSLGMKQRLAIATALLGDPKILILDEPGNGLDPQGMAWLRRFLRSYADGGGTVLVSSHLLTELEQVVDHVVLIASGVVIHEGTLAALLDSAPAGSAGRATLESAFLNLIEQTETHR</sequence>
<dbReference type="Gene3D" id="3.40.50.300">
    <property type="entry name" value="P-loop containing nucleotide triphosphate hydrolases"/>
    <property type="match status" value="1"/>
</dbReference>
<evidence type="ECO:0000313" key="6">
    <source>
        <dbReference type="EMBL" id="GAA1849883.1"/>
    </source>
</evidence>
<dbReference type="PROSITE" id="PS00211">
    <property type="entry name" value="ABC_TRANSPORTER_1"/>
    <property type="match status" value="1"/>
</dbReference>
<proteinExistence type="inferred from homology"/>
<dbReference type="InterPro" id="IPR003439">
    <property type="entry name" value="ABC_transporter-like_ATP-bd"/>
</dbReference>
<keyword evidence="7" id="KW-1185">Reference proteome</keyword>
<dbReference type="EMBL" id="BAAANL010000001">
    <property type="protein sequence ID" value="GAA1849883.1"/>
    <property type="molecule type" value="Genomic_DNA"/>
</dbReference>
<evidence type="ECO:0000256" key="4">
    <source>
        <dbReference type="ARBA" id="ARBA00022840"/>
    </source>
</evidence>
<comment type="caution">
    <text evidence="6">The sequence shown here is derived from an EMBL/GenBank/DDBJ whole genome shotgun (WGS) entry which is preliminary data.</text>
</comment>
<gene>
    <name evidence="6" type="ORF">GCM10009751_02670</name>
</gene>
<dbReference type="Proteomes" id="UP001501094">
    <property type="component" value="Unassembled WGS sequence"/>
</dbReference>
<dbReference type="RefSeq" id="WP_344098866.1">
    <property type="nucleotide sequence ID" value="NZ_BAAANL010000001.1"/>
</dbReference>
<name>A0ABN2N3R5_9MICO</name>
<reference evidence="6 7" key="1">
    <citation type="journal article" date="2019" name="Int. J. Syst. Evol. Microbiol.">
        <title>The Global Catalogue of Microorganisms (GCM) 10K type strain sequencing project: providing services to taxonomists for standard genome sequencing and annotation.</title>
        <authorList>
            <consortium name="The Broad Institute Genomics Platform"/>
            <consortium name="The Broad Institute Genome Sequencing Center for Infectious Disease"/>
            <person name="Wu L."/>
            <person name="Ma J."/>
        </authorList>
    </citation>
    <scope>NUCLEOTIDE SEQUENCE [LARGE SCALE GENOMIC DNA]</scope>
    <source>
        <strain evidence="6 7">JCM 14326</strain>
    </source>
</reference>
<organism evidence="6 7">
    <name type="scientific">Myceligenerans crystallogenes</name>
    <dbReference type="NCBI Taxonomy" id="316335"/>
    <lineage>
        <taxon>Bacteria</taxon>
        <taxon>Bacillati</taxon>
        <taxon>Actinomycetota</taxon>
        <taxon>Actinomycetes</taxon>
        <taxon>Micrococcales</taxon>
        <taxon>Promicromonosporaceae</taxon>
        <taxon>Myceligenerans</taxon>
    </lineage>
</organism>
<evidence type="ECO:0000259" key="5">
    <source>
        <dbReference type="PROSITE" id="PS50893"/>
    </source>
</evidence>
<feature type="domain" description="ABC transporter" evidence="5">
    <location>
        <begin position="13"/>
        <end position="238"/>
    </location>
</feature>
<dbReference type="InterPro" id="IPR027417">
    <property type="entry name" value="P-loop_NTPase"/>
</dbReference>
<evidence type="ECO:0000313" key="7">
    <source>
        <dbReference type="Proteomes" id="UP001501094"/>
    </source>
</evidence>
<dbReference type="InterPro" id="IPR003593">
    <property type="entry name" value="AAA+_ATPase"/>
</dbReference>
<dbReference type="GO" id="GO:0005524">
    <property type="term" value="F:ATP binding"/>
    <property type="evidence" value="ECO:0007669"/>
    <property type="project" value="UniProtKB-KW"/>
</dbReference>
<keyword evidence="2" id="KW-0813">Transport</keyword>
<keyword evidence="4 6" id="KW-0067">ATP-binding</keyword>
<accession>A0ABN2N3R5</accession>
<keyword evidence="3" id="KW-0547">Nucleotide-binding</keyword>
<evidence type="ECO:0000256" key="1">
    <source>
        <dbReference type="ARBA" id="ARBA00005417"/>
    </source>
</evidence>
<dbReference type="PANTHER" id="PTHR43335:SF4">
    <property type="entry name" value="ABC TRANSPORTER, ATP-BINDING PROTEIN"/>
    <property type="match status" value="1"/>
</dbReference>
<dbReference type="PROSITE" id="PS50893">
    <property type="entry name" value="ABC_TRANSPORTER_2"/>
    <property type="match status" value="1"/>
</dbReference>
<evidence type="ECO:0000256" key="3">
    <source>
        <dbReference type="ARBA" id="ARBA00022741"/>
    </source>
</evidence>
<comment type="similarity">
    <text evidence="1">Belongs to the ABC transporter superfamily.</text>
</comment>